<dbReference type="GO" id="GO:0005524">
    <property type="term" value="F:ATP binding"/>
    <property type="evidence" value="ECO:0007669"/>
    <property type="project" value="InterPro"/>
</dbReference>
<dbReference type="InterPro" id="IPR003591">
    <property type="entry name" value="Leu-rich_rpt_typical-subtyp"/>
</dbReference>
<evidence type="ECO:0000313" key="7">
    <source>
        <dbReference type="Proteomes" id="UP001162060"/>
    </source>
</evidence>
<dbReference type="AlphaFoldDB" id="A0AAV1TB51"/>
<dbReference type="InterPro" id="IPR001611">
    <property type="entry name" value="Leu-rich_rpt"/>
</dbReference>
<evidence type="ECO:0000259" key="5">
    <source>
        <dbReference type="PROSITE" id="PS50011"/>
    </source>
</evidence>
<dbReference type="PROSITE" id="PS51450">
    <property type="entry name" value="LRR"/>
    <property type="match status" value="2"/>
</dbReference>
<dbReference type="PANTHER" id="PTHR24369:SF210">
    <property type="entry name" value="CHAOPTIN-RELATED"/>
    <property type="match status" value="1"/>
</dbReference>
<evidence type="ECO:0000256" key="3">
    <source>
        <dbReference type="ARBA" id="ARBA00022737"/>
    </source>
</evidence>
<dbReference type="PROSITE" id="PS00109">
    <property type="entry name" value="PROTEIN_KINASE_TYR"/>
    <property type="match status" value="1"/>
</dbReference>
<feature type="signal peptide" evidence="4">
    <location>
        <begin position="1"/>
        <end position="20"/>
    </location>
</feature>
<dbReference type="PROSITE" id="PS50011">
    <property type="entry name" value="PROTEIN_KINASE_DOM"/>
    <property type="match status" value="1"/>
</dbReference>
<sequence length="1093" mass="121485">MKWRALHLLSLVVASRTISCLNLAGQQLTHIKSLVDPLDKSLTFRFCSDDSVVKTVSAAALGQETVLFLQNNTLTNVPVALFHAAHNVVNIDISNNPLTELHTRSFANMPRLQKVRCTNTEITTIPTGLANDCPLLSTVVFDQSTVRVVESRAFVNLPKLESIYLQRNNVSAVRGDAFVNSPALHTLDVSYNELTSVPTGLLTASTSWKALDFSHNEIVDLPSGIRKAVAKGYISFDYNALMEIDEGAMAGASNINELRLASNSIFTIKSRAFAGMSALRTLNLSDNVISVIDEDAFEGVDGLKNLRLDANNIHRLTLSSFPTNLERLELQDNMMDLMPGLPDNFEASRLLHLNLSRNYLWSISTNDALAPYTGLVTLDLSNNRVVHFSAAVFDPIMSTIKAMNFDSNLITSIPSTNFIALVKKLRTNVTVSNNPGIGWSSDLEMRNDCPKGSVFEELNLSSSSEIESANRANLFGCIQCVAGTFHDNATGTCMNCSEVSSRAYSVEDGATECLYCPYSSDLVYGRTMCKEFECNISCWVTFSIGIAMPAMLFGSKLLLYIIMKSSKRKRNMNIKEQEALNDWRMGLMMYQLAEPASLTSSLLDGDVDEDTSEHGKMPVRIYDLPDETKDVVLITLRDYFQIRKEKRWRALPADTREARSEWNDVEWETFHMHRILSRSYHGEVFLGDYCGTQVVVKRMMTLRFEVKELADTIKDVELVSMLHHPNIVTCLGTMWSNPEHLCVISEYVKGGDLAAILEVDGLSRLHGCTPSMARMTVSLPTDNGRRGNDETTPSHGVVTGMSKSLLTVCVQMVLDVCKALAYMHSMRISHSDLRSRNVMVSESYRCKIGDARHHGRGGKHFATRVLLVESQASQESDPDENDSENGANLEGVRFLRPEKIDYQNQVGSALPLTAPEVVHHRSRNIHVDIYSVGILLLELWFHKYIFFRNDEPNDELKARIRTKKLRLIVDGANEAKTGTANEDELAPPRTASTVQKHEEHNAVVHSFMSTLRIRVETDGTNAEPDSSNFGSTSTSAPMYPAASLMTSLSSSSEMTDKVSAVIRDCLQSDPRKRPTASKLVDLFQFLLDKISAS</sequence>
<comment type="caution">
    <text evidence="6">The sequence shown here is derived from an EMBL/GenBank/DDBJ whole genome shotgun (WGS) entry which is preliminary data.</text>
</comment>
<dbReference type="InterPro" id="IPR050541">
    <property type="entry name" value="LRR_TM_domain-containing"/>
</dbReference>
<keyword evidence="3" id="KW-0677">Repeat</keyword>
<keyword evidence="1" id="KW-0433">Leucine-rich repeat</keyword>
<dbReference type="PANTHER" id="PTHR24369">
    <property type="entry name" value="ANTIGEN BSP, PUTATIVE-RELATED"/>
    <property type="match status" value="1"/>
</dbReference>
<dbReference type="InterPro" id="IPR008266">
    <property type="entry name" value="Tyr_kinase_AS"/>
</dbReference>
<evidence type="ECO:0000256" key="1">
    <source>
        <dbReference type="ARBA" id="ARBA00022614"/>
    </source>
</evidence>
<dbReference type="Gene3D" id="3.30.200.20">
    <property type="entry name" value="Phosphorylase Kinase, domain 1"/>
    <property type="match status" value="1"/>
</dbReference>
<protein>
    <recommendedName>
        <fullName evidence="5">Protein kinase domain-containing protein</fullName>
    </recommendedName>
</protein>
<dbReference type="Pfam" id="PF13306">
    <property type="entry name" value="LRR_5"/>
    <property type="match status" value="1"/>
</dbReference>
<name>A0AAV1TB51_9STRA</name>
<dbReference type="SMART" id="SM00369">
    <property type="entry name" value="LRR_TYP"/>
    <property type="match status" value="9"/>
</dbReference>
<dbReference type="InterPro" id="IPR001245">
    <property type="entry name" value="Ser-Thr/Tyr_kinase_cat_dom"/>
</dbReference>
<dbReference type="EMBL" id="CAKLBY020000035">
    <property type="protein sequence ID" value="CAK7909341.1"/>
    <property type="molecule type" value="Genomic_DNA"/>
</dbReference>
<dbReference type="Gene3D" id="1.10.510.10">
    <property type="entry name" value="Transferase(Phosphotransferase) domain 1"/>
    <property type="match status" value="1"/>
</dbReference>
<dbReference type="SUPFAM" id="SSF52047">
    <property type="entry name" value="RNI-like"/>
    <property type="match status" value="1"/>
</dbReference>
<dbReference type="InterPro" id="IPR000719">
    <property type="entry name" value="Prot_kinase_dom"/>
</dbReference>
<dbReference type="InterPro" id="IPR026906">
    <property type="entry name" value="LRR_5"/>
</dbReference>
<dbReference type="Pfam" id="PF07714">
    <property type="entry name" value="PK_Tyr_Ser-Thr"/>
    <property type="match status" value="1"/>
</dbReference>
<dbReference type="InterPro" id="IPR011009">
    <property type="entry name" value="Kinase-like_dom_sf"/>
</dbReference>
<dbReference type="Gene3D" id="3.80.10.10">
    <property type="entry name" value="Ribonuclease Inhibitor"/>
    <property type="match status" value="3"/>
</dbReference>
<feature type="domain" description="Protein kinase" evidence="5">
    <location>
        <begin position="670"/>
        <end position="1086"/>
    </location>
</feature>
<dbReference type="SUPFAM" id="SSF56112">
    <property type="entry name" value="Protein kinase-like (PK-like)"/>
    <property type="match status" value="1"/>
</dbReference>
<gene>
    <name evidence="6" type="ORF">PM001_LOCUS3911</name>
</gene>
<dbReference type="InterPro" id="IPR032675">
    <property type="entry name" value="LRR_dom_sf"/>
</dbReference>
<dbReference type="GO" id="GO:0004672">
    <property type="term" value="F:protein kinase activity"/>
    <property type="evidence" value="ECO:0007669"/>
    <property type="project" value="InterPro"/>
</dbReference>
<reference evidence="6" key="1">
    <citation type="submission" date="2024-01" db="EMBL/GenBank/DDBJ databases">
        <authorList>
            <person name="Webb A."/>
        </authorList>
    </citation>
    <scope>NUCLEOTIDE SEQUENCE</scope>
    <source>
        <strain evidence="6">Pm1</strain>
    </source>
</reference>
<evidence type="ECO:0000256" key="2">
    <source>
        <dbReference type="ARBA" id="ARBA00022729"/>
    </source>
</evidence>
<organism evidence="6 7">
    <name type="scientific">Peronospora matthiolae</name>
    <dbReference type="NCBI Taxonomy" id="2874970"/>
    <lineage>
        <taxon>Eukaryota</taxon>
        <taxon>Sar</taxon>
        <taxon>Stramenopiles</taxon>
        <taxon>Oomycota</taxon>
        <taxon>Peronosporomycetes</taxon>
        <taxon>Peronosporales</taxon>
        <taxon>Peronosporaceae</taxon>
        <taxon>Peronospora</taxon>
    </lineage>
</organism>
<evidence type="ECO:0000256" key="4">
    <source>
        <dbReference type="SAM" id="SignalP"/>
    </source>
</evidence>
<accession>A0AAV1TB51</accession>
<dbReference type="Pfam" id="PF13855">
    <property type="entry name" value="LRR_8"/>
    <property type="match status" value="1"/>
</dbReference>
<dbReference type="GO" id="GO:0005886">
    <property type="term" value="C:plasma membrane"/>
    <property type="evidence" value="ECO:0007669"/>
    <property type="project" value="TreeGrafter"/>
</dbReference>
<evidence type="ECO:0000313" key="6">
    <source>
        <dbReference type="EMBL" id="CAK7909341.1"/>
    </source>
</evidence>
<proteinExistence type="predicted"/>
<keyword evidence="2 4" id="KW-0732">Signal</keyword>
<dbReference type="Pfam" id="PF00069">
    <property type="entry name" value="Pkinase"/>
    <property type="match status" value="1"/>
</dbReference>
<feature type="chain" id="PRO_5043595241" description="Protein kinase domain-containing protein" evidence="4">
    <location>
        <begin position="21"/>
        <end position="1093"/>
    </location>
</feature>
<dbReference type="Proteomes" id="UP001162060">
    <property type="component" value="Unassembled WGS sequence"/>
</dbReference>